<dbReference type="RefSeq" id="WP_012824122.1">
    <property type="nucleotide sequence ID" value="NC_013422.1"/>
</dbReference>
<protein>
    <recommendedName>
        <fullName evidence="3">Glycine cleavage system H protein</fullName>
    </recommendedName>
</protein>
<dbReference type="HAMAP" id="MF_00272">
    <property type="entry name" value="GcvH"/>
    <property type="match status" value="1"/>
</dbReference>
<evidence type="ECO:0000256" key="4">
    <source>
        <dbReference type="PIRSR" id="PIRSR617453-50"/>
    </source>
</evidence>
<evidence type="ECO:0000313" key="7">
    <source>
        <dbReference type="Proteomes" id="UP000009102"/>
    </source>
</evidence>
<dbReference type="OrthoDB" id="9796712at2"/>
<dbReference type="Gene3D" id="2.40.50.100">
    <property type="match status" value="1"/>
</dbReference>
<dbReference type="NCBIfam" id="NF002270">
    <property type="entry name" value="PRK01202.1"/>
    <property type="match status" value="1"/>
</dbReference>
<dbReference type="PANTHER" id="PTHR11715">
    <property type="entry name" value="GLYCINE CLEAVAGE SYSTEM H PROTEIN"/>
    <property type="match status" value="1"/>
</dbReference>
<dbReference type="SUPFAM" id="SSF51230">
    <property type="entry name" value="Single hybrid motif"/>
    <property type="match status" value="1"/>
</dbReference>
<accession>D0L065</accession>
<dbReference type="PANTHER" id="PTHR11715:SF3">
    <property type="entry name" value="GLYCINE CLEAVAGE SYSTEM H PROTEIN-RELATED"/>
    <property type="match status" value="1"/>
</dbReference>
<feature type="domain" description="Lipoyl-binding" evidence="5">
    <location>
        <begin position="22"/>
        <end position="104"/>
    </location>
</feature>
<evidence type="ECO:0000256" key="1">
    <source>
        <dbReference type="ARBA" id="ARBA00009249"/>
    </source>
</evidence>
<dbReference type="KEGG" id="hna:Hneap_1252"/>
<dbReference type="InterPro" id="IPR003016">
    <property type="entry name" value="2-oxoA_DH_lipoyl-BS"/>
</dbReference>
<comment type="subunit">
    <text evidence="3">The glycine cleavage system is composed of four proteins: P, T, L and H.</text>
</comment>
<dbReference type="AlphaFoldDB" id="D0L065"/>
<dbReference type="GO" id="GO:0009249">
    <property type="term" value="P:protein lipoylation"/>
    <property type="evidence" value="ECO:0007669"/>
    <property type="project" value="TreeGrafter"/>
</dbReference>
<organism evidence="6 7">
    <name type="scientific">Halothiobacillus neapolitanus (strain ATCC 23641 / DSM 15147 / CIP 104769 / NCIMB 8539 / c2)</name>
    <name type="common">Thiobacillus neapolitanus</name>
    <dbReference type="NCBI Taxonomy" id="555778"/>
    <lineage>
        <taxon>Bacteria</taxon>
        <taxon>Pseudomonadati</taxon>
        <taxon>Pseudomonadota</taxon>
        <taxon>Gammaproteobacteria</taxon>
        <taxon>Chromatiales</taxon>
        <taxon>Halothiobacillaceae</taxon>
        <taxon>Halothiobacillus</taxon>
    </lineage>
</organism>
<gene>
    <name evidence="3" type="primary">gcvH</name>
    <name evidence="6" type="ordered locus">Hneap_1252</name>
</gene>
<keyword evidence="2 3" id="KW-0450">Lipoyl</keyword>
<feature type="modified residue" description="N6-lipoyllysine" evidence="3 4">
    <location>
        <position position="63"/>
    </location>
</feature>
<dbReference type="InterPro" id="IPR000089">
    <property type="entry name" value="Biotin_lipoyl"/>
</dbReference>
<name>D0L065_HALNC</name>
<dbReference type="GO" id="GO:0019464">
    <property type="term" value="P:glycine decarboxylation via glycine cleavage system"/>
    <property type="evidence" value="ECO:0007669"/>
    <property type="project" value="UniProtKB-UniRule"/>
</dbReference>
<reference evidence="6 7" key="1">
    <citation type="submission" date="2009-10" db="EMBL/GenBank/DDBJ databases">
        <title>Complete sequence of Halothiobacillus neapolitanus c2.</title>
        <authorList>
            <consortium name="US DOE Joint Genome Institute"/>
            <person name="Lucas S."/>
            <person name="Copeland A."/>
            <person name="Lapidus A."/>
            <person name="Glavina del Rio T."/>
            <person name="Tice H."/>
            <person name="Bruce D."/>
            <person name="Goodwin L."/>
            <person name="Pitluck S."/>
            <person name="Davenport K."/>
            <person name="Brettin T."/>
            <person name="Detter J.C."/>
            <person name="Han C."/>
            <person name="Tapia R."/>
            <person name="Larimer F."/>
            <person name="Land M."/>
            <person name="Hauser L."/>
            <person name="Kyrpides N."/>
            <person name="Mikhailova N."/>
            <person name="Kerfeld C."/>
            <person name="Cannon G."/>
            <person name="Heinhort S."/>
        </authorList>
    </citation>
    <scope>NUCLEOTIDE SEQUENCE [LARGE SCALE GENOMIC DNA]</scope>
    <source>
        <strain evidence="7">ATCC 23641 / c2</strain>
    </source>
</reference>
<dbReference type="eggNOG" id="COG0509">
    <property type="taxonomic scope" value="Bacteria"/>
</dbReference>
<dbReference type="EMBL" id="CP001801">
    <property type="protein sequence ID" value="ACX96088.1"/>
    <property type="molecule type" value="Genomic_DNA"/>
</dbReference>
<dbReference type="InterPro" id="IPR033753">
    <property type="entry name" value="GCV_H/Fam206"/>
</dbReference>
<sequence length="123" mass="13341">MTVPIDRRYGPTHEWYLLEDDLLVLGVTEQGQALLGDVVFAQLPDVGSHVQRGQACATLESVKAASDVICPVDGVVIAVNSALSDSPELINDDPFDTGWILHIHPSGSPDEWMSPEEYLAQAE</sequence>
<dbReference type="NCBIfam" id="TIGR00527">
    <property type="entry name" value="gcvH"/>
    <property type="match status" value="1"/>
</dbReference>
<comment type="similarity">
    <text evidence="1 3">Belongs to the GcvH family.</text>
</comment>
<dbReference type="InterPro" id="IPR011053">
    <property type="entry name" value="Single_hybrid_motif"/>
</dbReference>
<evidence type="ECO:0000256" key="3">
    <source>
        <dbReference type="HAMAP-Rule" id="MF_00272"/>
    </source>
</evidence>
<proteinExistence type="inferred from homology"/>
<dbReference type="Proteomes" id="UP000009102">
    <property type="component" value="Chromosome"/>
</dbReference>
<comment type="function">
    <text evidence="3">The glycine cleavage system catalyzes the degradation of glycine. The H protein shuttles the methylamine group of glycine from the P protein to the T protein.</text>
</comment>
<evidence type="ECO:0000256" key="2">
    <source>
        <dbReference type="ARBA" id="ARBA00022823"/>
    </source>
</evidence>
<dbReference type="PROSITE" id="PS00189">
    <property type="entry name" value="LIPOYL"/>
    <property type="match status" value="1"/>
</dbReference>
<dbReference type="Pfam" id="PF01597">
    <property type="entry name" value="GCV_H"/>
    <property type="match status" value="1"/>
</dbReference>
<dbReference type="InterPro" id="IPR017453">
    <property type="entry name" value="GCV_H_sub"/>
</dbReference>
<dbReference type="PROSITE" id="PS50968">
    <property type="entry name" value="BIOTINYL_LIPOYL"/>
    <property type="match status" value="1"/>
</dbReference>
<evidence type="ECO:0000313" key="6">
    <source>
        <dbReference type="EMBL" id="ACX96088.1"/>
    </source>
</evidence>
<dbReference type="GO" id="GO:0005829">
    <property type="term" value="C:cytosol"/>
    <property type="evidence" value="ECO:0007669"/>
    <property type="project" value="TreeGrafter"/>
</dbReference>
<dbReference type="CDD" id="cd06848">
    <property type="entry name" value="GCS_H"/>
    <property type="match status" value="1"/>
</dbReference>
<comment type="cofactor">
    <cofactor evidence="3">
        <name>(R)-lipoate</name>
        <dbReference type="ChEBI" id="CHEBI:83088"/>
    </cofactor>
    <text evidence="3">Binds 1 lipoyl cofactor covalently.</text>
</comment>
<evidence type="ECO:0000259" key="5">
    <source>
        <dbReference type="PROSITE" id="PS50968"/>
    </source>
</evidence>
<dbReference type="HOGENOM" id="CLU_097408_2_1_6"/>
<dbReference type="GO" id="GO:0005960">
    <property type="term" value="C:glycine cleavage complex"/>
    <property type="evidence" value="ECO:0007669"/>
    <property type="project" value="InterPro"/>
</dbReference>
<keyword evidence="7" id="KW-1185">Reference proteome</keyword>
<dbReference type="STRING" id="555778.Hneap_1252"/>
<dbReference type="InterPro" id="IPR002930">
    <property type="entry name" value="GCV_H"/>
</dbReference>